<dbReference type="Proteomes" id="UP001207468">
    <property type="component" value="Unassembled WGS sequence"/>
</dbReference>
<protein>
    <submittedName>
        <fullName evidence="1">Uncharacterized protein</fullName>
    </submittedName>
</protein>
<accession>A0ACC0U9V9</accession>
<dbReference type="EMBL" id="JAGFNK010000093">
    <property type="protein sequence ID" value="KAI9508393.1"/>
    <property type="molecule type" value="Genomic_DNA"/>
</dbReference>
<sequence>MPGDSISLDDQDWEVIADHWWHTPLSLAPCPLSWVDHEPCQFRQPRPPEVAAKKAHYWHERLLLVAKNAQRSSVCCQNCQEWLYLGGGGMFVCDAMKGVGVQGEMELNLDLVGVKMVLAMVDQLEHAVGITTTDHHTAEDIAILARRVSLMLNDVLPIAYPEGSWDEYTAKFLDGSRIAPHSAVIFRPDLNSDPPPADSITSILDLDLDPPRRKLPRFSREIIDLTDSEQSVASEAPPATPKPLPSFAASGSDGTMSGDLPKFHLPRVPSSPSISYSSTSPLTSDGLSSESSHTRCSSLPPGGDLHKEDYDVEVVSESTPSEESEIPLFLVTSSDRLIRQSSRTREIIDRLRFPAVPRGRSKTSNARGNSNASMPVKNSRSGLNDATVKQLFQKGSDGWICLADDAEYATATSKAKDPSQPGQADGPQSRNPIEHSGPSELEEAILSPRPPKSTRDPRRKQTQSKHVRRGSGWVEGLPPSSTPTAFDGPPRGALGHRLTPSVQPAAPASVGTFTFPPPAYYAFPSAPIPQYASMAPFGPPPYRGYPPGAGYPHPLTMPPYPGMLPHQHQHQHQHQQPYPHLFMYQQHRAAGANPPVITGSTGIRHAQW</sequence>
<reference evidence="1" key="1">
    <citation type="submission" date="2021-03" db="EMBL/GenBank/DDBJ databases">
        <title>Evolutionary priming and transition to the ectomycorrhizal habit in an iconic lineage of mushroom-forming fungi: is preadaptation a requirement?</title>
        <authorList>
            <consortium name="DOE Joint Genome Institute"/>
            <person name="Looney B.P."/>
            <person name="Miyauchi S."/>
            <person name="Morin E."/>
            <person name="Drula E."/>
            <person name="Courty P.E."/>
            <person name="Chicoki N."/>
            <person name="Fauchery L."/>
            <person name="Kohler A."/>
            <person name="Kuo A."/>
            <person name="LaButti K."/>
            <person name="Pangilinan J."/>
            <person name="Lipzen A."/>
            <person name="Riley R."/>
            <person name="Andreopoulos W."/>
            <person name="He G."/>
            <person name="Johnson J."/>
            <person name="Barry K.W."/>
            <person name="Grigoriev I.V."/>
            <person name="Nagy L."/>
            <person name="Hibbett D."/>
            <person name="Henrissat B."/>
            <person name="Matheny P.B."/>
            <person name="Labbe J."/>
            <person name="Martin A.F."/>
        </authorList>
    </citation>
    <scope>NUCLEOTIDE SEQUENCE</scope>
    <source>
        <strain evidence="1">BPL698</strain>
    </source>
</reference>
<name>A0ACC0U9V9_9AGAM</name>
<proteinExistence type="predicted"/>
<organism evidence="1 2">
    <name type="scientific">Russula earlei</name>
    <dbReference type="NCBI Taxonomy" id="71964"/>
    <lineage>
        <taxon>Eukaryota</taxon>
        <taxon>Fungi</taxon>
        <taxon>Dikarya</taxon>
        <taxon>Basidiomycota</taxon>
        <taxon>Agaricomycotina</taxon>
        <taxon>Agaricomycetes</taxon>
        <taxon>Russulales</taxon>
        <taxon>Russulaceae</taxon>
        <taxon>Russula</taxon>
    </lineage>
</organism>
<gene>
    <name evidence="1" type="ORF">F5148DRAFT_916297</name>
</gene>
<keyword evidence="2" id="KW-1185">Reference proteome</keyword>
<comment type="caution">
    <text evidence="1">The sequence shown here is derived from an EMBL/GenBank/DDBJ whole genome shotgun (WGS) entry which is preliminary data.</text>
</comment>
<evidence type="ECO:0000313" key="1">
    <source>
        <dbReference type="EMBL" id="KAI9508393.1"/>
    </source>
</evidence>
<evidence type="ECO:0000313" key="2">
    <source>
        <dbReference type="Proteomes" id="UP001207468"/>
    </source>
</evidence>